<keyword evidence="6" id="KW-1133">Transmembrane helix</keyword>
<comment type="subcellular location">
    <subcellularLocation>
        <location evidence="1">Membrane</location>
        <topology evidence="1">Single-pass type IV membrane protein</topology>
    </subcellularLocation>
</comment>
<dbReference type="PANTHER" id="PTHR15959:SF0">
    <property type="entry name" value="SYNTAXIN-18"/>
    <property type="match status" value="1"/>
</dbReference>
<keyword evidence="8" id="KW-0472">Membrane</keyword>
<keyword evidence="4" id="KW-0812">Transmembrane</keyword>
<evidence type="ECO:0000256" key="5">
    <source>
        <dbReference type="ARBA" id="ARBA00022927"/>
    </source>
</evidence>
<sequence>MARIRDRTEDFKDAVHRTALSLGYNEAKLAAILASFIMHKPRQRSSFTKAALKTLESIETLDQFLMKHKKDYIDLHRTTEQERDSIEHEVTIFVKACKEQIDILKTSINDEESNSKGWLGIKGDHSNVDTIAHKHGVSINTVKTTSNQAQDSKDQAQSTTAQLITVQSQFRPQLKLKLQGMRLPDMASSAKAYSYNSRSPSTHVMSTSSPSADLVPLAIPAVSASVPSAPTMLDIVPTVMPVVSVSAPPADLISSVPYTIPISVPLSAIYTLSVASIPTGWAQIGCGHETSNPPSVRQIGGLEKINPHPSANPADADMVDWRIGGLIRIGLTV</sequence>
<comment type="caution">
    <text evidence="10">The sequence shown here is derived from an EMBL/GenBank/DDBJ whole genome shotgun (WGS) entry which is preliminary data.</text>
</comment>
<dbReference type="GO" id="GO:0006890">
    <property type="term" value="P:retrograde vesicle-mediated transport, Golgi to endoplasmic reticulum"/>
    <property type="evidence" value="ECO:0007669"/>
    <property type="project" value="TreeGrafter"/>
</dbReference>
<evidence type="ECO:0000256" key="2">
    <source>
        <dbReference type="ARBA" id="ARBA00009063"/>
    </source>
</evidence>
<evidence type="ECO:0000256" key="4">
    <source>
        <dbReference type="ARBA" id="ARBA00022692"/>
    </source>
</evidence>
<reference evidence="10 11" key="1">
    <citation type="journal article" date="2018" name="Proc. Natl. Acad. Sci. U.S.A.">
        <title>Draft genome sequence of Camellia sinensis var. sinensis provides insights into the evolution of the tea genome and tea quality.</title>
        <authorList>
            <person name="Wei C."/>
            <person name="Yang H."/>
            <person name="Wang S."/>
            <person name="Zhao J."/>
            <person name="Liu C."/>
            <person name="Gao L."/>
            <person name="Xia E."/>
            <person name="Lu Y."/>
            <person name="Tai Y."/>
            <person name="She G."/>
            <person name="Sun J."/>
            <person name="Cao H."/>
            <person name="Tong W."/>
            <person name="Gao Q."/>
            <person name="Li Y."/>
            <person name="Deng W."/>
            <person name="Jiang X."/>
            <person name="Wang W."/>
            <person name="Chen Q."/>
            <person name="Zhang S."/>
            <person name="Li H."/>
            <person name="Wu J."/>
            <person name="Wang P."/>
            <person name="Li P."/>
            <person name="Shi C."/>
            <person name="Zheng F."/>
            <person name="Jian J."/>
            <person name="Huang B."/>
            <person name="Shan D."/>
            <person name="Shi M."/>
            <person name="Fang C."/>
            <person name="Yue Y."/>
            <person name="Li F."/>
            <person name="Li D."/>
            <person name="Wei S."/>
            <person name="Han B."/>
            <person name="Jiang C."/>
            <person name="Yin Y."/>
            <person name="Xia T."/>
            <person name="Zhang Z."/>
            <person name="Bennetzen J.L."/>
            <person name="Zhao S."/>
            <person name="Wan X."/>
        </authorList>
    </citation>
    <scope>NUCLEOTIDE SEQUENCE [LARGE SCALE GENOMIC DNA]</scope>
    <source>
        <strain evidence="11">cv. Shuchazao</strain>
        <tissue evidence="10">Leaf</tissue>
    </source>
</reference>
<keyword evidence="5" id="KW-0653">Protein transport</keyword>
<keyword evidence="11" id="KW-1185">Reference proteome</keyword>
<dbReference type="AlphaFoldDB" id="A0A4S4EDD2"/>
<evidence type="ECO:0000313" key="10">
    <source>
        <dbReference type="EMBL" id="THG14340.1"/>
    </source>
</evidence>
<evidence type="ECO:0000256" key="3">
    <source>
        <dbReference type="ARBA" id="ARBA00022448"/>
    </source>
</evidence>
<comment type="similarity">
    <text evidence="2">Belongs to the syntaxin family.</text>
</comment>
<evidence type="ECO:0000256" key="1">
    <source>
        <dbReference type="ARBA" id="ARBA00004211"/>
    </source>
</evidence>
<evidence type="ECO:0000259" key="9">
    <source>
        <dbReference type="Pfam" id="PF10496"/>
    </source>
</evidence>
<feature type="domain" description="SNARE-complex protein Syntaxin-18 N-terminal" evidence="9">
    <location>
        <begin position="5"/>
        <end position="86"/>
    </location>
</feature>
<dbReference type="Pfam" id="PF10496">
    <property type="entry name" value="Syntaxin-18_N"/>
    <property type="match status" value="1"/>
</dbReference>
<dbReference type="InterPro" id="IPR019529">
    <property type="entry name" value="Syntaxin-18_N"/>
</dbReference>
<proteinExistence type="inferred from homology"/>
<evidence type="ECO:0000256" key="8">
    <source>
        <dbReference type="ARBA" id="ARBA00023136"/>
    </source>
</evidence>
<name>A0A4S4EDD2_CAMSN</name>
<evidence type="ECO:0000256" key="6">
    <source>
        <dbReference type="ARBA" id="ARBA00022989"/>
    </source>
</evidence>
<accession>A0A4S4EDD2</accession>
<evidence type="ECO:0000256" key="7">
    <source>
        <dbReference type="ARBA" id="ARBA00023054"/>
    </source>
</evidence>
<dbReference type="GO" id="GO:0031201">
    <property type="term" value="C:SNARE complex"/>
    <property type="evidence" value="ECO:0007669"/>
    <property type="project" value="TreeGrafter"/>
</dbReference>
<evidence type="ECO:0000313" key="11">
    <source>
        <dbReference type="Proteomes" id="UP000306102"/>
    </source>
</evidence>
<organism evidence="10 11">
    <name type="scientific">Camellia sinensis var. sinensis</name>
    <name type="common">China tea</name>
    <dbReference type="NCBI Taxonomy" id="542762"/>
    <lineage>
        <taxon>Eukaryota</taxon>
        <taxon>Viridiplantae</taxon>
        <taxon>Streptophyta</taxon>
        <taxon>Embryophyta</taxon>
        <taxon>Tracheophyta</taxon>
        <taxon>Spermatophyta</taxon>
        <taxon>Magnoliopsida</taxon>
        <taxon>eudicotyledons</taxon>
        <taxon>Gunneridae</taxon>
        <taxon>Pentapetalae</taxon>
        <taxon>asterids</taxon>
        <taxon>Ericales</taxon>
        <taxon>Theaceae</taxon>
        <taxon>Camellia</taxon>
    </lineage>
</organism>
<keyword evidence="7" id="KW-0175">Coiled coil</keyword>
<dbReference type="EMBL" id="SDRB02005398">
    <property type="protein sequence ID" value="THG14340.1"/>
    <property type="molecule type" value="Genomic_DNA"/>
</dbReference>
<protein>
    <recommendedName>
        <fullName evidence="9">SNARE-complex protein Syntaxin-18 N-terminal domain-containing protein</fullName>
    </recommendedName>
</protein>
<dbReference type="Proteomes" id="UP000306102">
    <property type="component" value="Unassembled WGS sequence"/>
</dbReference>
<dbReference type="STRING" id="542762.A0A4S4EDD2"/>
<gene>
    <name evidence="10" type="ORF">TEA_021894</name>
</gene>
<dbReference type="GO" id="GO:0015031">
    <property type="term" value="P:protein transport"/>
    <property type="evidence" value="ECO:0007669"/>
    <property type="project" value="UniProtKB-KW"/>
</dbReference>
<keyword evidence="3" id="KW-0813">Transport</keyword>
<dbReference type="GO" id="GO:0005783">
    <property type="term" value="C:endoplasmic reticulum"/>
    <property type="evidence" value="ECO:0007669"/>
    <property type="project" value="TreeGrafter"/>
</dbReference>
<dbReference type="PANTHER" id="PTHR15959">
    <property type="entry name" value="SYNTAXIN-18"/>
    <property type="match status" value="1"/>
</dbReference>